<dbReference type="GO" id="GO:0051920">
    <property type="term" value="F:peroxiredoxin activity"/>
    <property type="evidence" value="ECO:0007669"/>
    <property type="project" value="InterPro"/>
</dbReference>
<dbReference type="AlphaFoldDB" id="A0AAX2LPU2"/>
<dbReference type="EMBL" id="UHIP01000001">
    <property type="protein sequence ID" value="SUP23176.1"/>
    <property type="molecule type" value="Genomic_DNA"/>
</dbReference>
<dbReference type="InterPro" id="IPR029032">
    <property type="entry name" value="AhpD-like"/>
</dbReference>
<dbReference type="PANTHER" id="PTHR33930">
    <property type="entry name" value="ALKYL HYDROPEROXIDE REDUCTASE AHPD"/>
    <property type="match status" value="1"/>
</dbReference>
<reference evidence="2 3" key="1">
    <citation type="submission" date="2018-06" db="EMBL/GenBank/DDBJ databases">
        <authorList>
            <consortium name="Pathogen Informatics"/>
            <person name="Doyle S."/>
        </authorList>
    </citation>
    <scope>NUCLEOTIDE SEQUENCE [LARGE SCALE GENOMIC DNA]</scope>
    <source>
        <strain evidence="2 3">NCTC11327</strain>
    </source>
</reference>
<evidence type="ECO:0000313" key="3">
    <source>
        <dbReference type="Proteomes" id="UP000254626"/>
    </source>
</evidence>
<sequence length="119" mass="12526">MVDNMKSYSDILKDQNTLGRSFKQQSPDTLSAFMQLHKAAMSPGELDVKTKEMIALAIGIAARCDGCIAAHVAASLKAGATKAQLVEVINVAVLMGGGPSFTYGTLALGAIEEIEAQNR</sequence>
<gene>
    <name evidence="2" type="ORF">NCTC11327_01208</name>
</gene>
<protein>
    <submittedName>
        <fullName evidence="2">Alkylhydroperoxidase/carboxymuconolactone decarboxylase family protein</fullName>
    </submittedName>
</protein>
<dbReference type="InterPro" id="IPR004675">
    <property type="entry name" value="AhpD_core"/>
</dbReference>
<accession>A0AAX2LPU2</accession>
<dbReference type="PANTHER" id="PTHR33930:SF2">
    <property type="entry name" value="BLR3452 PROTEIN"/>
    <property type="match status" value="1"/>
</dbReference>
<dbReference type="SUPFAM" id="SSF69118">
    <property type="entry name" value="AhpD-like"/>
    <property type="match status" value="1"/>
</dbReference>
<dbReference type="Pfam" id="PF02627">
    <property type="entry name" value="CMD"/>
    <property type="match status" value="1"/>
</dbReference>
<evidence type="ECO:0000313" key="2">
    <source>
        <dbReference type="EMBL" id="SUP23176.1"/>
    </source>
</evidence>
<organism evidence="2 3">
    <name type="scientific">Vibrio fluvialis</name>
    <dbReference type="NCBI Taxonomy" id="676"/>
    <lineage>
        <taxon>Bacteria</taxon>
        <taxon>Pseudomonadati</taxon>
        <taxon>Pseudomonadota</taxon>
        <taxon>Gammaproteobacteria</taxon>
        <taxon>Vibrionales</taxon>
        <taxon>Vibrionaceae</taxon>
        <taxon>Vibrio</taxon>
    </lineage>
</organism>
<feature type="domain" description="Carboxymuconolactone decarboxylase-like" evidence="1">
    <location>
        <begin position="27"/>
        <end position="105"/>
    </location>
</feature>
<proteinExistence type="predicted"/>
<evidence type="ECO:0000259" key="1">
    <source>
        <dbReference type="Pfam" id="PF02627"/>
    </source>
</evidence>
<dbReference type="NCBIfam" id="TIGR00778">
    <property type="entry name" value="ahpD_dom"/>
    <property type="match status" value="1"/>
</dbReference>
<dbReference type="Gene3D" id="1.20.1290.10">
    <property type="entry name" value="AhpD-like"/>
    <property type="match status" value="1"/>
</dbReference>
<name>A0AAX2LPU2_VIBFL</name>
<dbReference type="Proteomes" id="UP000254626">
    <property type="component" value="Unassembled WGS sequence"/>
</dbReference>
<dbReference type="InterPro" id="IPR003779">
    <property type="entry name" value="CMD-like"/>
</dbReference>
<comment type="caution">
    <text evidence="2">The sequence shown here is derived from an EMBL/GenBank/DDBJ whole genome shotgun (WGS) entry which is preliminary data.</text>
</comment>